<evidence type="ECO:0000313" key="4">
    <source>
        <dbReference type="EMBL" id="MBB6121823.1"/>
    </source>
</evidence>
<dbReference type="Pfam" id="PF07995">
    <property type="entry name" value="GSDH"/>
    <property type="match status" value="1"/>
</dbReference>
<feature type="domain" description="Glucose/Sorbosone dehydrogenase" evidence="3">
    <location>
        <begin position="63"/>
        <end position="357"/>
    </location>
</feature>
<evidence type="ECO:0000313" key="5">
    <source>
        <dbReference type="Proteomes" id="UP000536604"/>
    </source>
</evidence>
<dbReference type="PROSITE" id="PS51257">
    <property type="entry name" value="PROKAR_LIPOPROTEIN"/>
    <property type="match status" value="1"/>
</dbReference>
<dbReference type="RefSeq" id="WP_184293271.1">
    <property type="nucleotide sequence ID" value="NZ_JACHJO010000012.1"/>
</dbReference>
<evidence type="ECO:0000256" key="2">
    <source>
        <dbReference type="SAM" id="SignalP"/>
    </source>
</evidence>
<proteinExistence type="predicted"/>
<dbReference type="EMBL" id="JACHJO010000012">
    <property type="protein sequence ID" value="MBB6121823.1"/>
    <property type="molecule type" value="Genomic_DNA"/>
</dbReference>
<feature type="chain" id="PRO_5038688671" evidence="2">
    <location>
        <begin position="23"/>
        <end position="373"/>
    </location>
</feature>
<comment type="caution">
    <text evidence="4">The sequence shown here is derived from an EMBL/GenBank/DDBJ whole genome shotgun (WGS) entry which is preliminary data.</text>
</comment>
<dbReference type="PANTHER" id="PTHR19328">
    <property type="entry name" value="HEDGEHOG-INTERACTING PROTEIN"/>
    <property type="match status" value="1"/>
</dbReference>
<dbReference type="InterPro" id="IPR012938">
    <property type="entry name" value="Glc/Sorbosone_DH"/>
</dbReference>
<dbReference type="PANTHER" id="PTHR19328:SF13">
    <property type="entry name" value="HIPL1 PROTEIN"/>
    <property type="match status" value="1"/>
</dbReference>
<dbReference type="InterPro" id="IPR011042">
    <property type="entry name" value="6-blade_b-propeller_TolB-like"/>
</dbReference>
<name>A0A841IT28_9ACTN</name>
<keyword evidence="5" id="KW-1185">Reference proteome</keyword>
<dbReference type="Proteomes" id="UP000536604">
    <property type="component" value="Unassembled WGS sequence"/>
</dbReference>
<sequence>MRPRNATTAARLLAAASALSLAAACSGEGGEEPGGGAPPSAEDGDPAPEQLDAGTPETVVTGLEVPWGIAHLPDGSALVSERGGEIVRLAANGDTSSVGEVEGVDATGEGGLLGLALDPAFPNEPYVYAYLTTDADNRVVRMEYGADGDLGEPEVLVEGIPSAGNHNGGRIAFGPDGFLYVATGDGGRPGLAQDRDSLGGKILRVDRDGEPAEDNPFDSPVLSYGHRNVQGLAWDGEGNLYATEFGQDRLDEVNLIEPGANYGWPEVEGPGGGEEYTDPLVTWEPDEASPSGAAVAGGSLWVAGLAGERLWEIPLEGDGELGEPVAHLTGEYGRLRTVLPAPGGGGLWVATSNLDGRGDPAEGDDRILHVPLE</sequence>
<dbReference type="AlphaFoldDB" id="A0A841IT28"/>
<dbReference type="SUPFAM" id="SSF50952">
    <property type="entry name" value="Soluble quinoprotein glucose dehydrogenase"/>
    <property type="match status" value="1"/>
</dbReference>
<evidence type="ECO:0000259" key="3">
    <source>
        <dbReference type="Pfam" id="PF07995"/>
    </source>
</evidence>
<evidence type="ECO:0000256" key="1">
    <source>
        <dbReference type="SAM" id="MobiDB-lite"/>
    </source>
</evidence>
<feature type="signal peptide" evidence="2">
    <location>
        <begin position="1"/>
        <end position="22"/>
    </location>
</feature>
<dbReference type="Gene3D" id="2.120.10.30">
    <property type="entry name" value="TolB, C-terminal domain"/>
    <property type="match status" value="1"/>
</dbReference>
<protein>
    <submittedName>
        <fullName evidence="4">Glucose/arabinose dehydrogenase</fullName>
    </submittedName>
</protein>
<accession>A0A841IT28</accession>
<gene>
    <name evidence="4" type="ORF">FHS13_003802</name>
</gene>
<organism evidence="4 5">
    <name type="scientific">Nocardiopsis algeriensis</name>
    <dbReference type="NCBI Taxonomy" id="1478215"/>
    <lineage>
        <taxon>Bacteria</taxon>
        <taxon>Bacillati</taxon>
        <taxon>Actinomycetota</taxon>
        <taxon>Actinomycetes</taxon>
        <taxon>Streptosporangiales</taxon>
        <taxon>Nocardiopsidaceae</taxon>
        <taxon>Nocardiopsis</taxon>
    </lineage>
</organism>
<dbReference type="InterPro" id="IPR011041">
    <property type="entry name" value="Quinoprot_gluc/sorb_DH_b-prop"/>
</dbReference>
<feature type="region of interest" description="Disordered" evidence="1">
    <location>
        <begin position="24"/>
        <end position="54"/>
    </location>
</feature>
<keyword evidence="2" id="KW-0732">Signal</keyword>
<reference evidence="4 5" key="1">
    <citation type="submission" date="2020-08" db="EMBL/GenBank/DDBJ databases">
        <title>Genomic Encyclopedia of Type Strains, Phase III (KMG-III): the genomes of soil and plant-associated and newly described type strains.</title>
        <authorList>
            <person name="Whitman W."/>
        </authorList>
    </citation>
    <scope>NUCLEOTIDE SEQUENCE [LARGE SCALE GENOMIC DNA]</scope>
    <source>
        <strain evidence="4 5">CECT 8712</strain>
    </source>
</reference>